<dbReference type="EMBL" id="JXRP01000011">
    <property type="protein sequence ID" value="KIL48595.1"/>
    <property type="molecule type" value="Genomic_DNA"/>
</dbReference>
<gene>
    <name evidence="1" type="ORF">KP78_15350</name>
</gene>
<proteinExistence type="predicted"/>
<sequence>MENLTLILFKVMLMMGCFNKNIAIDERDFFNDSSLFYRYIKTYT</sequence>
<keyword evidence="2" id="KW-1185">Reference proteome</keyword>
<dbReference type="AlphaFoldDB" id="A0A0C2REC0"/>
<organism evidence="1 2">
    <name type="scientific">Jeotgalibacillus soli</name>
    <dbReference type="NCBI Taxonomy" id="889306"/>
    <lineage>
        <taxon>Bacteria</taxon>
        <taxon>Bacillati</taxon>
        <taxon>Bacillota</taxon>
        <taxon>Bacilli</taxon>
        <taxon>Bacillales</taxon>
        <taxon>Caryophanaceae</taxon>
        <taxon>Jeotgalibacillus</taxon>
    </lineage>
</organism>
<evidence type="ECO:0000313" key="1">
    <source>
        <dbReference type="EMBL" id="KIL48595.1"/>
    </source>
</evidence>
<comment type="caution">
    <text evidence="1">The sequence shown here is derived from an EMBL/GenBank/DDBJ whole genome shotgun (WGS) entry which is preliminary data.</text>
</comment>
<evidence type="ECO:0000313" key="2">
    <source>
        <dbReference type="Proteomes" id="UP000031938"/>
    </source>
</evidence>
<name>A0A0C2REC0_9BACL</name>
<dbReference type="Proteomes" id="UP000031938">
    <property type="component" value="Unassembled WGS sequence"/>
</dbReference>
<dbReference type="STRING" id="889306.KP78_15350"/>
<reference evidence="1 2" key="1">
    <citation type="submission" date="2015-01" db="EMBL/GenBank/DDBJ databases">
        <title>Genome sequencing of Jeotgalibacillus soli.</title>
        <authorList>
            <person name="Goh K.M."/>
            <person name="Chan K.-G."/>
            <person name="Yaakop A.S."/>
            <person name="Ee R."/>
            <person name="Gan H.M."/>
            <person name="Chan C.S."/>
        </authorList>
    </citation>
    <scope>NUCLEOTIDE SEQUENCE [LARGE SCALE GENOMIC DNA]</scope>
    <source>
        <strain evidence="1 2">P9</strain>
    </source>
</reference>
<accession>A0A0C2REC0</accession>
<protein>
    <submittedName>
        <fullName evidence="1">Uncharacterized protein</fullName>
    </submittedName>
</protein>